<gene>
    <name evidence="8" type="ORF">HBF26_13505</name>
</gene>
<evidence type="ECO:0000256" key="6">
    <source>
        <dbReference type="SAM" id="SignalP"/>
    </source>
</evidence>
<feature type="coiled-coil region" evidence="4">
    <location>
        <begin position="824"/>
        <end position="851"/>
    </location>
</feature>
<accession>A0ABX0Q638</accession>
<dbReference type="InterPro" id="IPR015943">
    <property type="entry name" value="WD40/YVTN_repeat-like_dom_sf"/>
</dbReference>
<dbReference type="InterPro" id="IPR036890">
    <property type="entry name" value="HATPase_C_sf"/>
</dbReference>
<keyword evidence="6" id="KW-0732">Signal</keyword>
<dbReference type="InterPro" id="IPR050482">
    <property type="entry name" value="Sensor_HK_TwoCompSys"/>
</dbReference>
<keyword evidence="4" id="KW-0175">Coiled coil</keyword>
<evidence type="ECO:0000259" key="7">
    <source>
        <dbReference type="SMART" id="SM00387"/>
    </source>
</evidence>
<feature type="chain" id="PRO_5045106541" description="Histidine kinase/HSP90-like ATPase domain-containing protein" evidence="6">
    <location>
        <begin position="24"/>
        <end position="1000"/>
    </location>
</feature>
<evidence type="ECO:0000256" key="2">
    <source>
        <dbReference type="ARBA" id="ARBA00022777"/>
    </source>
</evidence>
<dbReference type="InterPro" id="IPR013783">
    <property type="entry name" value="Ig-like_fold"/>
</dbReference>
<dbReference type="RefSeq" id="WP_167127426.1">
    <property type="nucleotide sequence ID" value="NZ_JAAQQR010000006.1"/>
</dbReference>
<evidence type="ECO:0000256" key="5">
    <source>
        <dbReference type="SAM" id="MobiDB-lite"/>
    </source>
</evidence>
<sequence length="1000" mass="109636">MPFVCRFAFFIVALVCWSATVRATDPQRTLAQLHHTALRAEDGAPGGATHMAQTEDGWLWLSTRMGLYRYDGFVFEKIGLLPPGDNGTEATWALYAAPGGDLWVSRADGGAARVRHGGEVTLYGAAEGLPDHVAVEGFASDGEGRLWAATETGLYRFDGRHWDNVSAASGIPDEVGEFLEDARGNLWVATEKALYVLRKGAARFEDIGVTNVSPEHLFNHPDGSVWLRTETGVRPLPNEWGQPFPHDAPRRANSSTTAFDRDGNLWTVACRANLCRLAGKDVTATTSGEVGDPGVQEYSDTLGMTSQATMSLMEDRDGHMWVSTKVGLDTFRDSWMSRVRFPKLEVYFALVEDGQGRTWTGTAARSANPDRLWQLTPTPVPLPGFEGTVTSAYRDTDGNVWLGGNGTLWHMRDGVPTRVPLPADVEARGTIVQAIARDGAGRLWISLRLRGLYMQADKGWIPASTVAAFPPLAPATIHIDPAGRAWFGYLDGTIAMLNGTTLRRFGTAEGLRQGPIVSIATIGGRTVVGSERGLTIFDGERFLPVAAQPGGRLDSIGGIVQSQDGCVWAYGIAGVVRFSEEAWAAVLRDPSVPVTTRLLTMEDGAPGPVQLVRPLPTVLAASDGRLWFAGSQGLAWLDPRRQPPPPSPPPVVIHWAAAGGTVFQPGAPVKLRHNRDLRVAYTALAPGQPRGLLFRYRLEGSDPVYQDAGTRREAIYTDLPPGQYTFRAEASYDGTHWSRSDSLAVTVAPRLFERTGFKVFCAAMVAVLVWLAHRWRVRLLTRRLRWRLHERHRERERIARELHDTLLQGVQGLILRFQAFADALAKEDRHRATLERTIERAEALLVEGRDRVKGLRDHAVDEGSLEQRLATLGEDMDLPLHLSPPSGLRRALNPVVVDEVHAIVREAVLNAAKHGRASSVRVTVEYAFRHLQVWVRDDGDGFDTAVAAGGNHFGLVGMRERAARIGGRLRVVSMPQKGVAVRLRIPGRIAFARRQQTKPA</sequence>
<protein>
    <recommendedName>
        <fullName evidence="7">Histidine kinase/HSP90-like ATPase domain-containing protein</fullName>
    </recommendedName>
</protein>
<keyword evidence="3" id="KW-0902">Two-component regulatory system</keyword>
<feature type="signal peptide" evidence="6">
    <location>
        <begin position="1"/>
        <end position="23"/>
    </location>
</feature>
<dbReference type="CDD" id="cd16917">
    <property type="entry name" value="HATPase_UhpB-NarQ-NarX-like"/>
    <property type="match status" value="1"/>
</dbReference>
<dbReference type="EMBL" id="JAAQQR010000006">
    <property type="protein sequence ID" value="NID05910.1"/>
    <property type="molecule type" value="Genomic_DNA"/>
</dbReference>
<dbReference type="Gene3D" id="2.60.40.10">
    <property type="entry name" value="Immunoglobulins"/>
    <property type="match status" value="1"/>
</dbReference>
<proteinExistence type="predicted"/>
<evidence type="ECO:0000256" key="1">
    <source>
        <dbReference type="ARBA" id="ARBA00022679"/>
    </source>
</evidence>
<dbReference type="InterPro" id="IPR011123">
    <property type="entry name" value="Y_Y_Y"/>
</dbReference>
<dbReference type="Gene3D" id="2.130.10.10">
    <property type="entry name" value="YVTN repeat-like/Quinoprotein amine dehydrogenase"/>
    <property type="match status" value="2"/>
</dbReference>
<dbReference type="Pfam" id="PF02518">
    <property type="entry name" value="HATPase_c"/>
    <property type="match status" value="1"/>
</dbReference>
<keyword evidence="1" id="KW-0808">Transferase</keyword>
<feature type="domain" description="Histidine kinase/HSP90-like ATPase" evidence="7">
    <location>
        <begin position="895"/>
        <end position="989"/>
    </location>
</feature>
<evidence type="ECO:0000256" key="4">
    <source>
        <dbReference type="SAM" id="Coils"/>
    </source>
</evidence>
<reference evidence="8 9" key="1">
    <citation type="journal article" date="2011" name="Curr. Microbiol.">
        <title>Luteibacter jiangsuensis sp. nov.: a methamidophos-degrading bacterium isolated from a methamidophos-manufacturing factory.</title>
        <authorList>
            <person name="Wang L."/>
            <person name="Wang G.L."/>
            <person name="Li S.P."/>
            <person name="Jiang J.D."/>
        </authorList>
    </citation>
    <scope>NUCLEOTIDE SEQUENCE [LARGE SCALE GENOMIC DNA]</scope>
    <source>
        <strain evidence="8 9">CGMCC 1.10133</strain>
    </source>
</reference>
<keyword evidence="2" id="KW-0418">Kinase</keyword>
<dbReference type="Pfam" id="PF07495">
    <property type="entry name" value="Y_Y_Y"/>
    <property type="match status" value="1"/>
</dbReference>
<dbReference type="SMART" id="SM00387">
    <property type="entry name" value="HATPase_c"/>
    <property type="match status" value="1"/>
</dbReference>
<keyword evidence="9" id="KW-1185">Reference proteome</keyword>
<dbReference type="Proteomes" id="UP001429601">
    <property type="component" value="Unassembled WGS sequence"/>
</dbReference>
<name>A0ABX0Q638_9GAMM</name>
<comment type="caution">
    <text evidence="8">The sequence shown here is derived from an EMBL/GenBank/DDBJ whole genome shotgun (WGS) entry which is preliminary data.</text>
</comment>
<evidence type="ECO:0000256" key="3">
    <source>
        <dbReference type="ARBA" id="ARBA00023012"/>
    </source>
</evidence>
<organism evidence="8 9">
    <name type="scientific">Luteibacter jiangsuensis</name>
    <dbReference type="NCBI Taxonomy" id="637577"/>
    <lineage>
        <taxon>Bacteria</taxon>
        <taxon>Pseudomonadati</taxon>
        <taxon>Pseudomonadota</taxon>
        <taxon>Gammaproteobacteria</taxon>
        <taxon>Lysobacterales</taxon>
        <taxon>Rhodanobacteraceae</taxon>
        <taxon>Luteibacter</taxon>
    </lineage>
</organism>
<dbReference type="SUPFAM" id="SSF63829">
    <property type="entry name" value="Calcium-dependent phosphotriesterase"/>
    <property type="match status" value="2"/>
</dbReference>
<dbReference type="Pfam" id="PF07730">
    <property type="entry name" value="HisKA_3"/>
    <property type="match status" value="1"/>
</dbReference>
<dbReference type="Gene3D" id="3.30.565.10">
    <property type="entry name" value="Histidine kinase-like ATPase, C-terminal domain"/>
    <property type="match status" value="1"/>
</dbReference>
<dbReference type="SUPFAM" id="SSF55874">
    <property type="entry name" value="ATPase domain of HSP90 chaperone/DNA topoisomerase II/histidine kinase"/>
    <property type="match status" value="1"/>
</dbReference>
<feature type="region of interest" description="Disordered" evidence="5">
    <location>
        <begin position="237"/>
        <end position="256"/>
    </location>
</feature>
<dbReference type="PANTHER" id="PTHR24421">
    <property type="entry name" value="NITRATE/NITRITE SENSOR PROTEIN NARX-RELATED"/>
    <property type="match status" value="1"/>
</dbReference>
<dbReference type="PANTHER" id="PTHR24421:SF62">
    <property type="entry name" value="SENSORY TRANSDUCTION HISTIDINE KINASE"/>
    <property type="match status" value="1"/>
</dbReference>
<dbReference type="InterPro" id="IPR003594">
    <property type="entry name" value="HATPase_dom"/>
</dbReference>
<dbReference type="InterPro" id="IPR011712">
    <property type="entry name" value="Sig_transdc_His_kin_sub3_dim/P"/>
</dbReference>
<dbReference type="Gene3D" id="1.20.5.1930">
    <property type="match status" value="1"/>
</dbReference>
<evidence type="ECO:0000313" key="8">
    <source>
        <dbReference type="EMBL" id="NID05910.1"/>
    </source>
</evidence>
<evidence type="ECO:0000313" key="9">
    <source>
        <dbReference type="Proteomes" id="UP001429601"/>
    </source>
</evidence>